<reference evidence="1" key="5">
    <citation type="journal article" date="2021" name="G3 (Bethesda)">
        <title>Aegilops tauschii genome assembly Aet v5.0 features greater sequence contiguity and improved annotation.</title>
        <authorList>
            <person name="Wang L."/>
            <person name="Zhu T."/>
            <person name="Rodriguez J.C."/>
            <person name="Deal K.R."/>
            <person name="Dubcovsky J."/>
            <person name="McGuire P.E."/>
            <person name="Lux T."/>
            <person name="Spannagl M."/>
            <person name="Mayer K.F.X."/>
            <person name="Baldrich P."/>
            <person name="Meyers B.C."/>
            <person name="Huo N."/>
            <person name="Gu Y.Q."/>
            <person name="Zhou H."/>
            <person name="Devos K.M."/>
            <person name="Bennetzen J.L."/>
            <person name="Unver T."/>
            <person name="Budak H."/>
            <person name="Gulick P.J."/>
            <person name="Galiba G."/>
            <person name="Kalapos B."/>
            <person name="Nelson D.R."/>
            <person name="Li P."/>
            <person name="You F.M."/>
            <person name="Luo M.C."/>
            <person name="Dvorak J."/>
        </authorList>
    </citation>
    <scope>NUCLEOTIDE SEQUENCE [LARGE SCALE GENOMIC DNA]</scope>
    <source>
        <strain evidence="1">cv. AL8/78</strain>
    </source>
</reference>
<dbReference type="Proteomes" id="UP000015105">
    <property type="component" value="Chromosome 6D"/>
</dbReference>
<dbReference type="EnsemblPlants" id="AET6Gv20165700.3">
    <property type="protein sequence ID" value="AET6Gv20165700.3"/>
    <property type="gene ID" value="AET6Gv20165700"/>
</dbReference>
<evidence type="ECO:0000313" key="2">
    <source>
        <dbReference type="Proteomes" id="UP000015105"/>
    </source>
</evidence>
<name>A0A453N0A1_AEGTS</name>
<proteinExistence type="predicted"/>
<evidence type="ECO:0000313" key="1">
    <source>
        <dbReference type="EnsemblPlants" id="AET6Gv20165700.3"/>
    </source>
</evidence>
<reference evidence="1" key="4">
    <citation type="submission" date="2019-03" db="UniProtKB">
        <authorList>
            <consortium name="EnsemblPlants"/>
        </authorList>
    </citation>
    <scope>IDENTIFICATION</scope>
</reference>
<reference evidence="1" key="3">
    <citation type="journal article" date="2017" name="Nature">
        <title>Genome sequence of the progenitor of the wheat D genome Aegilops tauschii.</title>
        <authorList>
            <person name="Luo M.C."/>
            <person name="Gu Y.Q."/>
            <person name="Puiu D."/>
            <person name="Wang H."/>
            <person name="Twardziok S.O."/>
            <person name="Deal K.R."/>
            <person name="Huo N."/>
            <person name="Zhu T."/>
            <person name="Wang L."/>
            <person name="Wang Y."/>
            <person name="McGuire P.E."/>
            <person name="Liu S."/>
            <person name="Long H."/>
            <person name="Ramasamy R.K."/>
            <person name="Rodriguez J.C."/>
            <person name="Van S.L."/>
            <person name="Yuan L."/>
            <person name="Wang Z."/>
            <person name="Xia Z."/>
            <person name="Xiao L."/>
            <person name="Anderson O.D."/>
            <person name="Ouyang S."/>
            <person name="Liang Y."/>
            <person name="Zimin A.V."/>
            <person name="Pertea G."/>
            <person name="Qi P."/>
            <person name="Bennetzen J.L."/>
            <person name="Dai X."/>
            <person name="Dawson M.W."/>
            <person name="Muller H.G."/>
            <person name="Kugler K."/>
            <person name="Rivarola-Duarte L."/>
            <person name="Spannagl M."/>
            <person name="Mayer K.F.X."/>
            <person name="Lu F.H."/>
            <person name="Bevan M.W."/>
            <person name="Leroy P."/>
            <person name="Li P."/>
            <person name="You F.M."/>
            <person name="Sun Q."/>
            <person name="Liu Z."/>
            <person name="Lyons E."/>
            <person name="Wicker T."/>
            <person name="Salzberg S.L."/>
            <person name="Devos K.M."/>
            <person name="Dvorak J."/>
        </authorList>
    </citation>
    <scope>NUCLEOTIDE SEQUENCE [LARGE SCALE GENOMIC DNA]</scope>
    <source>
        <strain evidence="1">cv. AL8/78</strain>
    </source>
</reference>
<sequence>MFLKAFGGLLFITSSSFGAVVLVRTLLVHALYLELCYVKGASRCILLWLPLNACLLKLFKRKCCCRAI</sequence>
<reference evidence="2" key="1">
    <citation type="journal article" date="2014" name="Science">
        <title>Ancient hybridizations among the ancestral genomes of bread wheat.</title>
        <authorList>
            <consortium name="International Wheat Genome Sequencing Consortium,"/>
            <person name="Marcussen T."/>
            <person name="Sandve S.R."/>
            <person name="Heier L."/>
            <person name="Spannagl M."/>
            <person name="Pfeifer M."/>
            <person name="Jakobsen K.S."/>
            <person name="Wulff B.B."/>
            <person name="Steuernagel B."/>
            <person name="Mayer K.F."/>
            <person name="Olsen O.A."/>
        </authorList>
    </citation>
    <scope>NUCLEOTIDE SEQUENCE [LARGE SCALE GENOMIC DNA]</scope>
    <source>
        <strain evidence="2">cv. AL8/78</strain>
    </source>
</reference>
<dbReference type="Gramene" id="AET6Gv20165700.3">
    <property type="protein sequence ID" value="AET6Gv20165700.3"/>
    <property type="gene ID" value="AET6Gv20165700"/>
</dbReference>
<keyword evidence="2" id="KW-1185">Reference proteome</keyword>
<reference evidence="2" key="2">
    <citation type="journal article" date="2017" name="Nat. Plants">
        <title>The Aegilops tauschii genome reveals multiple impacts of transposons.</title>
        <authorList>
            <person name="Zhao G."/>
            <person name="Zou C."/>
            <person name="Li K."/>
            <person name="Wang K."/>
            <person name="Li T."/>
            <person name="Gao L."/>
            <person name="Zhang X."/>
            <person name="Wang H."/>
            <person name="Yang Z."/>
            <person name="Liu X."/>
            <person name="Jiang W."/>
            <person name="Mao L."/>
            <person name="Kong X."/>
            <person name="Jiao Y."/>
            <person name="Jia J."/>
        </authorList>
    </citation>
    <scope>NUCLEOTIDE SEQUENCE [LARGE SCALE GENOMIC DNA]</scope>
    <source>
        <strain evidence="2">cv. AL8/78</strain>
    </source>
</reference>
<dbReference type="AlphaFoldDB" id="A0A453N0A1"/>
<accession>A0A453N0A1</accession>
<organism evidence="1 2">
    <name type="scientific">Aegilops tauschii subsp. strangulata</name>
    <name type="common">Goatgrass</name>
    <dbReference type="NCBI Taxonomy" id="200361"/>
    <lineage>
        <taxon>Eukaryota</taxon>
        <taxon>Viridiplantae</taxon>
        <taxon>Streptophyta</taxon>
        <taxon>Embryophyta</taxon>
        <taxon>Tracheophyta</taxon>
        <taxon>Spermatophyta</taxon>
        <taxon>Magnoliopsida</taxon>
        <taxon>Liliopsida</taxon>
        <taxon>Poales</taxon>
        <taxon>Poaceae</taxon>
        <taxon>BOP clade</taxon>
        <taxon>Pooideae</taxon>
        <taxon>Triticodae</taxon>
        <taxon>Triticeae</taxon>
        <taxon>Triticinae</taxon>
        <taxon>Aegilops</taxon>
    </lineage>
</organism>
<protein>
    <submittedName>
        <fullName evidence="1">Uncharacterized protein</fullName>
    </submittedName>
</protein>